<keyword evidence="5" id="KW-1278">Translocase</keyword>
<proteinExistence type="inferred from homology"/>
<evidence type="ECO:0000256" key="2">
    <source>
        <dbReference type="ARBA" id="ARBA00022448"/>
    </source>
</evidence>
<evidence type="ECO:0000256" key="6">
    <source>
        <dbReference type="ARBA" id="ARBA00023065"/>
    </source>
</evidence>
<protein>
    <submittedName>
        <fullName evidence="8">V-type proton ATPase catalytic subunit A</fullName>
    </submittedName>
</protein>
<evidence type="ECO:0000256" key="1">
    <source>
        <dbReference type="ARBA" id="ARBA00008936"/>
    </source>
</evidence>
<dbReference type="InterPro" id="IPR027417">
    <property type="entry name" value="P-loop_NTPase"/>
</dbReference>
<dbReference type="PANTHER" id="PTHR43607:SF1">
    <property type="entry name" value="H(+)-TRANSPORTING TWO-SECTOR ATPASE"/>
    <property type="match status" value="1"/>
</dbReference>
<dbReference type="Proteomes" id="UP000224567">
    <property type="component" value="Unassembled WGS sequence"/>
</dbReference>
<dbReference type="AlphaFoldDB" id="A0A2G2VKP7"/>
<reference evidence="9" key="2">
    <citation type="journal article" date="2017" name="J. Anim. Genet.">
        <title>Multiple reference genome sequences of hot pepper reveal the massive evolution of plant disease resistance genes by retroduplication.</title>
        <authorList>
            <person name="Kim S."/>
            <person name="Park J."/>
            <person name="Yeom S.-I."/>
            <person name="Kim Y.-M."/>
            <person name="Seo E."/>
            <person name="Kim K.-T."/>
            <person name="Kim M.-S."/>
            <person name="Lee J.M."/>
            <person name="Cheong K."/>
            <person name="Shin H.-S."/>
            <person name="Kim S.-B."/>
            <person name="Han K."/>
            <person name="Lee J."/>
            <person name="Park M."/>
            <person name="Lee H.-A."/>
            <person name="Lee H.-Y."/>
            <person name="Lee Y."/>
            <person name="Oh S."/>
            <person name="Lee J.H."/>
            <person name="Choi E."/>
            <person name="Choi E."/>
            <person name="Lee S.E."/>
            <person name="Jeon J."/>
            <person name="Kim H."/>
            <person name="Choi G."/>
            <person name="Song H."/>
            <person name="Lee J."/>
            <person name="Lee S.-C."/>
            <person name="Kwon J.-K."/>
            <person name="Lee H.-Y."/>
            <person name="Koo N."/>
            <person name="Hong Y."/>
            <person name="Kim R.W."/>
            <person name="Kang W.-H."/>
            <person name="Huh J.H."/>
            <person name="Kang B.-C."/>
            <person name="Yang T.-J."/>
            <person name="Lee Y.-H."/>
            <person name="Bennetzen J.L."/>
            <person name="Choi D."/>
        </authorList>
    </citation>
    <scope>NUCLEOTIDE SEQUENCE [LARGE SCALE GENOMIC DNA]</scope>
    <source>
        <strain evidence="9">cv. PBC81</strain>
    </source>
</reference>
<evidence type="ECO:0000313" key="8">
    <source>
        <dbReference type="EMBL" id="PHT33556.1"/>
    </source>
</evidence>
<dbReference type="Pfam" id="PF00006">
    <property type="entry name" value="ATP-synt_ab"/>
    <property type="match status" value="1"/>
</dbReference>
<dbReference type="GO" id="GO:0005524">
    <property type="term" value="F:ATP binding"/>
    <property type="evidence" value="ECO:0007669"/>
    <property type="project" value="UniProtKB-KW"/>
</dbReference>
<evidence type="ECO:0000256" key="4">
    <source>
        <dbReference type="ARBA" id="ARBA00022840"/>
    </source>
</evidence>
<keyword evidence="2" id="KW-0813">Transport</keyword>
<dbReference type="STRING" id="33114.A0A2G2VKP7"/>
<dbReference type="InterPro" id="IPR022878">
    <property type="entry name" value="V-ATPase_asu"/>
</dbReference>
<dbReference type="SUPFAM" id="SSF52540">
    <property type="entry name" value="P-loop containing nucleoside triphosphate hydrolases"/>
    <property type="match status" value="2"/>
</dbReference>
<evidence type="ECO:0000256" key="3">
    <source>
        <dbReference type="ARBA" id="ARBA00022741"/>
    </source>
</evidence>
<evidence type="ECO:0000259" key="7">
    <source>
        <dbReference type="Pfam" id="PF00006"/>
    </source>
</evidence>
<comment type="similarity">
    <text evidence="1">Belongs to the ATPase alpha/beta chains family.</text>
</comment>
<evidence type="ECO:0000313" key="9">
    <source>
        <dbReference type="Proteomes" id="UP000224567"/>
    </source>
</evidence>
<dbReference type="Gene3D" id="3.40.50.300">
    <property type="entry name" value="P-loop containing nucleotide triphosphate hydrolases"/>
    <property type="match status" value="1"/>
</dbReference>
<organism evidence="8 9">
    <name type="scientific">Capsicum baccatum</name>
    <name type="common">Peruvian pepper</name>
    <dbReference type="NCBI Taxonomy" id="33114"/>
    <lineage>
        <taxon>Eukaryota</taxon>
        <taxon>Viridiplantae</taxon>
        <taxon>Streptophyta</taxon>
        <taxon>Embryophyta</taxon>
        <taxon>Tracheophyta</taxon>
        <taxon>Spermatophyta</taxon>
        <taxon>Magnoliopsida</taxon>
        <taxon>eudicotyledons</taxon>
        <taxon>Gunneridae</taxon>
        <taxon>Pentapetalae</taxon>
        <taxon>asterids</taxon>
        <taxon>lamiids</taxon>
        <taxon>Solanales</taxon>
        <taxon>Solanaceae</taxon>
        <taxon>Solanoideae</taxon>
        <taxon>Capsiceae</taxon>
        <taxon>Capsicum</taxon>
    </lineage>
</organism>
<dbReference type="OrthoDB" id="1698814at2759"/>
<name>A0A2G2VKP7_CAPBA</name>
<dbReference type="GO" id="GO:0046961">
    <property type="term" value="F:proton-transporting ATPase activity, rotational mechanism"/>
    <property type="evidence" value="ECO:0007669"/>
    <property type="project" value="InterPro"/>
</dbReference>
<keyword evidence="4" id="KW-0067">ATP-binding</keyword>
<dbReference type="InterPro" id="IPR000194">
    <property type="entry name" value="ATPase_F1/V1/A1_a/bsu_nucl-bd"/>
</dbReference>
<dbReference type="PANTHER" id="PTHR43607">
    <property type="entry name" value="V-TYPE PROTON ATPASE CATALYTIC SUBUNIT A"/>
    <property type="match status" value="1"/>
</dbReference>
<keyword evidence="9" id="KW-1185">Reference proteome</keyword>
<dbReference type="EMBL" id="MLFT02000011">
    <property type="protein sequence ID" value="PHT33556.1"/>
    <property type="molecule type" value="Genomic_DNA"/>
</dbReference>
<evidence type="ECO:0000256" key="5">
    <source>
        <dbReference type="ARBA" id="ARBA00022967"/>
    </source>
</evidence>
<accession>A0A2G2VKP7</accession>
<keyword evidence="3" id="KW-0547">Nucleotide-binding</keyword>
<dbReference type="GO" id="GO:0000325">
    <property type="term" value="C:plant-type vacuole"/>
    <property type="evidence" value="ECO:0007669"/>
    <property type="project" value="TreeGrafter"/>
</dbReference>
<sequence length="249" mass="28091">MKSIQWSVMKFEKAPSELYADFGGLDMQNQELTEVVERPLTHPKLSENVGFKLPTWIVLYGKLEVGKTMFAKKTIYIAPAGQYSPMFIVLELEFQGAKKQFTLLQTWPVHTPRLVSVRLAAATFITGQCVLEALFSWVLAGICNMLSAFGFGKTMASRALSLYSNLDYAIYVGWGESESEIAEELMDFPQLTMTLPKRHEEFVMKNTTLVANTLDMSVAAHEASVAEYFRYTGYNISMMSDSTCHWVRA</sequence>
<feature type="domain" description="ATPase F1/V1/A1 complex alpha/beta subunit nucleotide-binding" evidence="7">
    <location>
        <begin position="127"/>
        <end position="249"/>
    </location>
</feature>
<comment type="caution">
    <text evidence="8">The sequence shown here is derived from an EMBL/GenBank/DDBJ whole genome shotgun (WGS) entry which is preliminary data.</text>
</comment>
<keyword evidence="6" id="KW-0406">Ion transport</keyword>
<dbReference type="GO" id="GO:0046034">
    <property type="term" value="P:ATP metabolic process"/>
    <property type="evidence" value="ECO:0007669"/>
    <property type="project" value="InterPro"/>
</dbReference>
<dbReference type="Gene3D" id="2.40.50.100">
    <property type="match status" value="1"/>
</dbReference>
<gene>
    <name evidence="8" type="ORF">CQW23_25356</name>
</gene>
<reference evidence="8 9" key="1">
    <citation type="journal article" date="2017" name="Genome Biol.">
        <title>New reference genome sequences of hot pepper reveal the massive evolution of plant disease-resistance genes by retroduplication.</title>
        <authorList>
            <person name="Kim S."/>
            <person name="Park J."/>
            <person name="Yeom S.I."/>
            <person name="Kim Y.M."/>
            <person name="Seo E."/>
            <person name="Kim K.T."/>
            <person name="Kim M.S."/>
            <person name="Lee J.M."/>
            <person name="Cheong K."/>
            <person name="Shin H.S."/>
            <person name="Kim S.B."/>
            <person name="Han K."/>
            <person name="Lee J."/>
            <person name="Park M."/>
            <person name="Lee H.A."/>
            <person name="Lee H.Y."/>
            <person name="Lee Y."/>
            <person name="Oh S."/>
            <person name="Lee J.H."/>
            <person name="Choi E."/>
            <person name="Choi E."/>
            <person name="Lee S.E."/>
            <person name="Jeon J."/>
            <person name="Kim H."/>
            <person name="Choi G."/>
            <person name="Song H."/>
            <person name="Lee J."/>
            <person name="Lee S.C."/>
            <person name="Kwon J.K."/>
            <person name="Lee H.Y."/>
            <person name="Koo N."/>
            <person name="Hong Y."/>
            <person name="Kim R.W."/>
            <person name="Kang W.H."/>
            <person name="Huh J.H."/>
            <person name="Kang B.C."/>
            <person name="Yang T.J."/>
            <person name="Lee Y.H."/>
            <person name="Bennetzen J.L."/>
            <person name="Choi D."/>
        </authorList>
    </citation>
    <scope>NUCLEOTIDE SEQUENCE [LARGE SCALE GENOMIC DNA]</scope>
    <source>
        <strain evidence="9">cv. PBC81</strain>
    </source>
</reference>